<accession>A0A073KBQ6</accession>
<protein>
    <submittedName>
        <fullName evidence="7">Amino acid transporter</fullName>
    </submittedName>
</protein>
<dbReference type="GO" id="GO:0015171">
    <property type="term" value="F:amino acid transmembrane transporter activity"/>
    <property type="evidence" value="ECO:0007669"/>
    <property type="project" value="TreeGrafter"/>
</dbReference>
<evidence type="ECO:0000256" key="2">
    <source>
        <dbReference type="ARBA" id="ARBA00022475"/>
    </source>
</evidence>
<feature type="transmembrane region" description="Helical" evidence="6">
    <location>
        <begin position="150"/>
        <end position="171"/>
    </location>
</feature>
<dbReference type="eggNOG" id="COG1280">
    <property type="taxonomic scope" value="Bacteria"/>
</dbReference>
<name>A0A073KBQ6_9BACI</name>
<dbReference type="OrthoDB" id="7874789at2"/>
<feature type="transmembrane region" description="Helical" evidence="6">
    <location>
        <begin position="36"/>
        <end position="60"/>
    </location>
</feature>
<evidence type="ECO:0000256" key="4">
    <source>
        <dbReference type="ARBA" id="ARBA00022989"/>
    </source>
</evidence>
<dbReference type="STRING" id="574375.AZF08_09080"/>
<feature type="transmembrane region" description="Helical" evidence="6">
    <location>
        <begin position="6"/>
        <end position="24"/>
    </location>
</feature>
<evidence type="ECO:0000313" key="7">
    <source>
        <dbReference type="EMBL" id="KEK24719.1"/>
    </source>
</evidence>
<keyword evidence="4 6" id="KW-1133">Transmembrane helix</keyword>
<dbReference type="EMBL" id="JOTM01000005">
    <property type="protein sequence ID" value="KEK24719.1"/>
    <property type="molecule type" value="Genomic_DNA"/>
</dbReference>
<keyword evidence="2" id="KW-1003">Cell membrane</keyword>
<proteinExistence type="predicted"/>
<gene>
    <name evidence="7" type="ORF">BAGA_23950</name>
</gene>
<evidence type="ECO:0000313" key="8">
    <source>
        <dbReference type="Proteomes" id="UP000027778"/>
    </source>
</evidence>
<feature type="transmembrane region" description="Helical" evidence="6">
    <location>
        <begin position="107"/>
        <end position="130"/>
    </location>
</feature>
<sequence length="210" mass="23345">MIGAIIQQIVLGISLAAPVGPINIEMLKRGIERGFWHAWIVGVGGMSADILFMLLIYFGLSSVFMYTYVQAFMYCMGFFLLFYLGFQSVKQGILHSNMEYKQEEVGGLRQSFMAGFLIAVSNPLNLVFWFGVYGSTLSSLLTKVTKQEAFLYSLCIIVGIILWNLNIAFSVHFGRTLLKPKALGYITAGAGIVLVGYSIHFAYKALQLFT</sequence>
<dbReference type="Pfam" id="PF01810">
    <property type="entry name" value="LysE"/>
    <property type="match status" value="1"/>
</dbReference>
<feature type="transmembrane region" description="Helical" evidence="6">
    <location>
        <begin position="66"/>
        <end position="86"/>
    </location>
</feature>
<dbReference type="Proteomes" id="UP000027778">
    <property type="component" value="Unassembled WGS sequence"/>
</dbReference>
<reference evidence="7 8" key="1">
    <citation type="submission" date="2014-06" db="EMBL/GenBank/DDBJ databases">
        <title>Draft genome sequence of Bacillus gaemokensis JCM 15801 (MCCC 1A00707).</title>
        <authorList>
            <person name="Lai Q."/>
            <person name="Liu Y."/>
            <person name="Shao Z."/>
        </authorList>
    </citation>
    <scope>NUCLEOTIDE SEQUENCE [LARGE SCALE GENOMIC DNA]</scope>
    <source>
        <strain evidence="7 8">JCM 15801</strain>
    </source>
</reference>
<keyword evidence="3 6" id="KW-0812">Transmembrane</keyword>
<dbReference type="AlphaFoldDB" id="A0A073KBQ6"/>
<dbReference type="PANTHER" id="PTHR30086:SF6">
    <property type="entry name" value="AMINO ACID EFFLUX PROTEIN YCGF-RELATED"/>
    <property type="match status" value="1"/>
</dbReference>
<keyword evidence="5 6" id="KW-0472">Membrane</keyword>
<feature type="transmembrane region" description="Helical" evidence="6">
    <location>
        <begin position="183"/>
        <end position="203"/>
    </location>
</feature>
<dbReference type="RefSeq" id="WP_033674084.1">
    <property type="nucleotide sequence ID" value="NZ_JOTM01000005.1"/>
</dbReference>
<comment type="caution">
    <text evidence="7">The sequence shown here is derived from an EMBL/GenBank/DDBJ whole genome shotgun (WGS) entry which is preliminary data.</text>
</comment>
<evidence type="ECO:0000256" key="3">
    <source>
        <dbReference type="ARBA" id="ARBA00022692"/>
    </source>
</evidence>
<evidence type="ECO:0000256" key="1">
    <source>
        <dbReference type="ARBA" id="ARBA00004651"/>
    </source>
</evidence>
<comment type="subcellular location">
    <subcellularLocation>
        <location evidence="1">Cell membrane</location>
        <topology evidence="1">Multi-pass membrane protein</topology>
    </subcellularLocation>
</comment>
<dbReference type="InterPro" id="IPR001123">
    <property type="entry name" value="LeuE-type"/>
</dbReference>
<evidence type="ECO:0000256" key="6">
    <source>
        <dbReference type="SAM" id="Phobius"/>
    </source>
</evidence>
<organism evidence="7 8">
    <name type="scientific">Bacillus gaemokensis</name>
    <dbReference type="NCBI Taxonomy" id="574375"/>
    <lineage>
        <taxon>Bacteria</taxon>
        <taxon>Bacillati</taxon>
        <taxon>Bacillota</taxon>
        <taxon>Bacilli</taxon>
        <taxon>Bacillales</taxon>
        <taxon>Bacillaceae</taxon>
        <taxon>Bacillus</taxon>
        <taxon>Bacillus cereus group</taxon>
    </lineage>
</organism>
<evidence type="ECO:0000256" key="5">
    <source>
        <dbReference type="ARBA" id="ARBA00023136"/>
    </source>
</evidence>
<dbReference type="GO" id="GO:0005886">
    <property type="term" value="C:plasma membrane"/>
    <property type="evidence" value="ECO:0007669"/>
    <property type="project" value="UniProtKB-SubCell"/>
</dbReference>
<keyword evidence="8" id="KW-1185">Reference proteome</keyword>
<dbReference type="PANTHER" id="PTHR30086">
    <property type="entry name" value="ARGININE EXPORTER PROTEIN ARGO"/>
    <property type="match status" value="1"/>
</dbReference>